<feature type="compositionally biased region" description="Polar residues" evidence="1">
    <location>
        <begin position="59"/>
        <end position="83"/>
    </location>
</feature>
<protein>
    <submittedName>
        <fullName evidence="2">Uncharacterized protein</fullName>
    </submittedName>
</protein>
<reference evidence="2" key="1">
    <citation type="submission" date="2021-02" db="EMBL/GenBank/DDBJ databases">
        <authorList>
            <person name="Nowell W R."/>
        </authorList>
    </citation>
    <scope>NUCLEOTIDE SEQUENCE</scope>
</reference>
<sequence>NKDNNVSKINVGEIVFEDEEIKSPGNLPFFNRLQNTLLPHKKQDEDHSKILQREETKFDSASNISTSSTIHTDNEHTTVISMA</sequence>
<feature type="non-terminal residue" evidence="2">
    <location>
        <position position="1"/>
    </location>
</feature>
<accession>A0A820GA09</accession>
<comment type="caution">
    <text evidence="2">The sequence shown here is derived from an EMBL/GenBank/DDBJ whole genome shotgun (WGS) entry which is preliminary data.</text>
</comment>
<feature type="region of interest" description="Disordered" evidence="1">
    <location>
        <begin position="53"/>
        <end position="83"/>
    </location>
</feature>
<evidence type="ECO:0000313" key="2">
    <source>
        <dbReference type="EMBL" id="CAF4275005.1"/>
    </source>
</evidence>
<proteinExistence type="predicted"/>
<gene>
    <name evidence="2" type="ORF">OKA104_LOCUS44869</name>
</gene>
<organism evidence="2 3">
    <name type="scientific">Adineta steineri</name>
    <dbReference type="NCBI Taxonomy" id="433720"/>
    <lineage>
        <taxon>Eukaryota</taxon>
        <taxon>Metazoa</taxon>
        <taxon>Spiralia</taxon>
        <taxon>Gnathifera</taxon>
        <taxon>Rotifera</taxon>
        <taxon>Eurotatoria</taxon>
        <taxon>Bdelloidea</taxon>
        <taxon>Adinetida</taxon>
        <taxon>Adinetidae</taxon>
        <taxon>Adineta</taxon>
    </lineage>
</organism>
<evidence type="ECO:0000313" key="3">
    <source>
        <dbReference type="Proteomes" id="UP000663881"/>
    </source>
</evidence>
<dbReference type="Proteomes" id="UP000663881">
    <property type="component" value="Unassembled WGS sequence"/>
</dbReference>
<dbReference type="EMBL" id="CAJOAY010014166">
    <property type="protein sequence ID" value="CAF4275005.1"/>
    <property type="molecule type" value="Genomic_DNA"/>
</dbReference>
<dbReference type="AlphaFoldDB" id="A0A820GA09"/>
<name>A0A820GA09_9BILA</name>
<evidence type="ECO:0000256" key="1">
    <source>
        <dbReference type="SAM" id="MobiDB-lite"/>
    </source>
</evidence>